<dbReference type="Proteomes" id="UP001229651">
    <property type="component" value="Unassembled WGS sequence"/>
</dbReference>
<protein>
    <submittedName>
        <fullName evidence="1">Crossover junction endodeoxyribonuclease RusA</fullName>
        <ecNumber evidence="1">3.1.21.10</ecNumber>
    </submittedName>
</protein>
<proteinExistence type="predicted"/>
<dbReference type="SUPFAM" id="SSF103084">
    <property type="entry name" value="Holliday junction resolvase RusA"/>
    <property type="match status" value="1"/>
</dbReference>
<dbReference type="EC" id="3.1.21.10" evidence="1"/>
<dbReference type="InterPro" id="IPR036614">
    <property type="entry name" value="RusA-like_sf"/>
</dbReference>
<evidence type="ECO:0000313" key="1">
    <source>
        <dbReference type="EMBL" id="MDQ0377933.1"/>
    </source>
</evidence>
<dbReference type="RefSeq" id="WP_306990536.1">
    <property type="nucleotide sequence ID" value="NZ_JAUSUT010000001.1"/>
</dbReference>
<accession>A0ABU0ES52</accession>
<evidence type="ECO:0000313" key="2">
    <source>
        <dbReference type="Proteomes" id="UP001229651"/>
    </source>
</evidence>
<organism evidence="1 2">
    <name type="scientific">Amycolatopsis thermophila</name>
    <dbReference type="NCBI Taxonomy" id="206084"/>
    <lineage>
        <taxon>Bacteria</taxon>
        <taxon>Bacillati</taxon>
        <taxon>Actinomycetota</taxon>
        <taxon>Actinomycetes</taxon>
        <taxon>Pseudonocardiales</taxon>
        <taxon>Pseudonocardiaceae</taxon>
        <taxon>Amycolatopsis</taxon>
    </lineage>
</organism>
<comment type="caution">
    <text evidence="1">The sequence shown here is derived from an EMBL/GenBank/DDBJ whole genome shotgun (WGS) entry which is preliminary data.</text>
</comment>
<keyword evidence="2" id="KW-1185">Reference proteome</keyword>
<gene>
    <name evidence="1" type="ORF">FB470_001927</name>
</gene>
<dbReference type="Gene3D" id="3.30.1330.70">
    <property type="entry name" value="Holliday junction resolvase RusA"/>
    <property type="match status" value="1"/>
</dbReference>
<name>A0ABU0ES52_9PSEU</name>
<keyword evidence="1" id="KW-0378">Hydrolase</keyword>
<dbReference type="EMBL" id="JAUSUT010000001">
    <property type="protein sequence ID" value="MDQ0377933.1"/>
    <property type="molecule type" value="Genomic_DNA"/>
</dbReference>
<reference evidence="1 2" key="1">
    <citation type="submission" date="2023-07" db="EMBL/GenBank/DDBJ databases">
        <title>Sequencing the genomes of 1000 actinobacteria strains.</title>
        <authorList>
            <person name="Klenk H.-P."/>
        </authorList>
    </citation>
    <scope>NUCLEOTIDE SEQUENCE [LARGE SCALE GENOMIC DNA]</scope>
    <source>
        <strain evidence="1 2">DSM 45805</strain>
    </source>
</reference>
<dbReference type="GO" id="GO:0008821">
    <property type="term" value="F:crossover junction DNA endonuclease activity"/>
    <property type="evidence" value="ECO:0007669"/>
    <property type="project" value="UniProtKB-EC"/>
</dbReference>
<sequence length="140" mass="16096">MTATTLRFEIDVPMMRRRVGGPLEPPLSENDRWHYTQRAQRTQVIRLGVRDAARKAGIPTGRHLTVTLHYQPGDNRRRDADNLVPTLKAACDALARGRNRRWIGLELVPDDTPQHMDKRMPVIHPGPGERRLWLEIEVTP</sequence>